<dbReference type="PANTHER" id="PTHR11472:SF34">
    <property type="entry name" value="REGULATOR OF TELOMERE ELONGATION HELICASE 1"/>
    <property type="match status" value="1"/>
</dbReference>
<dbReference type="Pfam" id="PF13307">
    <property type="entry name" value="Helicase_C_2"/>
    <property type="match status" value="1"/>
</dbReference>
<dbReference type="SMART" id="SM00491">
    <property type="entry name" value="HELICc2"/>
    <property type="match status" value="1"/>
</dbReference>
<comment type="cofactor">
    <cofactor evidence="1">
        <name>[4Fe-4S] cluster</name>
        <dbReference type="ChEBI" id="CHEBI:49883"/>
    </cofactor>
</comment>
<keyword evidence="4 13" id="KW-0347">Helicase</keyword>
<evidence type="ECO:0000256" key="11">
    <source>
        <dbReference type="SAM" id="MobiDB-lite"/>
    </source>
</evidence>
<dbReference type="InterPro" id="IPR027417">
    <property type="entry name" value="P-loop_NTPase"/>
</dbReference>
<comment type="similarity">
    <text evidence="6">Belongs to the helicase family. DinG subfamily.</text>
</comment>
<dbReference type="FunFam" id="3.40.50.300:FF:000437">
    <property type="entry name" value="ATP-dependent DNA helicase DinG"/>
    <property type="match status" value="1"/>
</dbReference>
<organism evidence="13 14">
    <name type="scientific">Streptosporangium subroseum</name>
    <dbReference type="NCBI Taxonomy" id="106412"/>
    <lineage>
        <taxon>Bacteria</taxon>
        <taxon>Bacillati</taxon>
        <taxon>Actinomycetota</taxon>
        <taxon>Actinomycetes</taxon>
        <taxon>Streptosporangiales</taxon>
        <taxon>Streptosporangiaceae</taxon>
        <taxon>Streptosporangium</taxon>
    </lineage>
</organism>
<protein>
    <recommendedName>
        <fullName evidence="9">ATP-dependent helicase DinG</fullName>
        <ecNumber evidence="7">5.6.2.3</ecNumber>
    </recommendedName>
    <alternativeName>
        <fullName evidence="10">DNA 5'-3' helicase DinG</fullName>
    </alternativeName>
</protein>
<evidence type="ECO:0000313" key="13">
    <source>
        <dbReference type="EMBL" id="SNS20010.1"/>
    </source>
</evidence>
<keyword evidence="14" id="KW-1185">Reference proteome</keyword>
<dbReference type="EMBL" id="FZOD01000005">
    <property type="protein sequence ID" value="SNS20010.1"/>
    <property type="molecule type" value="Genomic_DNA"/>
</dbReference>
<dbReference type="GO" id="GO:0016818">
    <property type="term" value="F:hydrolase activity, acting on acid anhydrides, in phosphorus-containing anhydrides"/>
    <property type="evidence" value="ECO:0007669"/>
    <property type="project" value="InterPro"/>
</dbReference>
<evidence type="ECO:0000256" key="4">
    <source>
        <dbReference type="ARBA" id="ARBA00022806"/>
    </source>
</evidence>
<reference evidence="13 14" key="1">
    <citation type="submission" date="2017-06" db="EMBL/GenBank/DDBJ databases">
        <authorList>
            <person name="Kim H.J."/>
            <person name="Triplett B.A."/>
        </authorList>
    </citation>
    <scope>NUCLEOTIDE SEQUENCE [LARGE SCALE GENOMIC DNA]</scope>
    <source>
        <strain evidence="13 14">CGMCC 4.2132</strain>
    </source>
</reference>
<dbReference type="Proteomes" id="UP000198282">
    <property type="component" value="Unassembled WGS sequence"/>
</dbReference>
<dbReference type="GO" id="GO:0005524">
    <property type="term" value="F:ATP binding"/>
    <property type="evidence" value="ECO:0007669"/>
    <property type="project" value="UniProtKB-KW"/>
</dbReference>
<evidence type="ECO:0000313" key="14">
    <source>
        <dbReference type="Proteomes" id="UP000198282"/>
    </source>
</evidence>
<dbReference type="AlphaFoldDB" id="A0A239CIP8"/>
<feature type="region of interest" description="Disordered" evidence="11">
    <location>
        <begin position="449"/>
        <end position="501"/>
    </location>
</feature>
<evidence type="ECO:0000256" key="5">
    <source>
        <dbReference type="ARBA" id="ARBA00022840"/>
    </source>
</evidence>
<evidence type="ECO:0000256" key="6">
    <source>
        <dbReference type="ARBA" id="ARBA00038058"/>
    </source>
</evidence>
<dbReference type="GO" id="GO:0003676">
    <property type="term" value="F:nucleic acid binding"/>
    <property type="evidence" value="ECO:0007669"/>
    <property type="project" value="InterPro"/>
</dbReference>
<dbReference type="PROSITE" id="PS51193">
    <property type="entry name" value="HELICASE_ATP_BIND_2"/>
    <property type="match status" value="1"/>
</dbReference>
<dbReference type="InterPro" id="IPR045028">
    <property type="entry name" value="DinG/Rad3-like"/>
</dbReference>
<name>A0A239CIP8_9ACTN</name>
<evidence type="ECO:0000256" key="8">
    <source>
        <dbReference type="ARBA" id="ARBA00048954"/>
    </source>
</evidence>
<dbReference type="InterPro" id="IPR014001">
    <property type="entry name" value="Helicase_ATP-bd"/>
</dbReference>
<keyword evidence="2" id="KW-0547">Nucleotide-binding</keyword>
<dbReference type="GO" id="GO:0006139">
    <property type="term" value="P:nucleobase-containing compound metabolic process"/>
    <property type="evidence" value="ECO:0007669"/>
    <property type="project" value="InterPro"/>
</dbReference>
<dbReference type="SUPFAM" id="SSF52540">
    <property type="entry name" value="P-loop containing nucleoside triphosphate hydrolases"/>
    <property type="match status" value="1"/>
</dbReference>
<keyword evidence="3" id="KW-0378">Hydrolase</keyword>
<evidence type="ECO:0000259" key="12">
    <source>
        <dbReference type="PROSITE" id="PS51193"/>
    </source>
</evidence>
<accession>A0A239CIP8</accession>
<keyword evidence="5" id="KW-0067">ATP-binding</keyword>
<evidence type="ECO:0000256" key="10">
    <source>
        <dbReference type="ARBA" id="ARBA00079061"/>
    </source>
</evidence>
<feature type="domain" description="Helicase ATP-binding" evidence="12">
    <location>
        <begin position="29"/>
        <end position="306"/>
    </location>
</feature>
<evidence type="ECO:0000256" key="2">
    <source>
        <dbReference type="ARBA" id="ARBA00022741"/>
    </source>
</evidence>
<dbReference type="InterPro" id="IPR006555">
    <property type="entry name" value="ATP-dep_Helicase_C"/>
</dbReference>
<dbReference type="Gene3D" id="3.40.50.300">
    <property type="entry name" value="P-loop containing nucleotide triphosphate hydrolases"/>
    <property type="match status" value="2"/>
</dbReference>
<evidence type="ECO:0000256" key="3">
    <source>
        <dbReference type="ARBA" id="ARBA00022801"/>
    </source>
</evidence>
<evidence type="ECO:0000256" key="1">
    <source>
        <dbReference type="ARBA" id="ARBA00001966"/>
    </source>
</evidence>
<dbReference type="PANTHER" id="PTHR11472">
    <property type="entry name" value="DNA REPAIR DEAD HELICASE RAD3/XP-D SUBFAMILY MEMBER"/>
    <property type="match status" value="1"/>
</dbReference>
<dbReference type="Pfam" id="PF00270">
    <property type="entry name" value="DEAD"/>
    <property type="match status" value="1"/>
</dbReference>
<sequence length="715" mass="76565">MAVVPTDSIAPPEDVSSKVDIPPVEDLLSIAVEAVGGVERPGQIKMVQAVQHSIESGDHLAVQAGTGTGKSLAYLIPSIRHAMTSEGAVVVSTATIALQRQLVDRDLPRLAEALAPQLPHEPKFAILKGRRNYLCRYKASAGWPDDEQDQLFDPREVNATGRMVQRIQDWANETETGDRDELVPGVNEQAWRQFSVSARECLGATRCPSGMECFAELARARAGEADVVVTNHALLAIDAMEDFPLLPEHDVVVVDEAHELVDRVTSVVTGELSENMVSLAVRRVGRLIDQPTSDRLMESGEDLKALLAAAPAGRLDELPQVLGMTLALVRDSAWTCITSLGPRMGGDKDDPEGAGLRKAAFTALDEIHDTAQRMLDAFGHAEEIDRAEVVWLEAGTERRPPLLRVAPLTVAGMLRDKLFGDRTVILTSATLALGGAFDGLARQWGLGSGDGARDEARVTGGETSTANGATGDEPKNGAGDGAKDGAKARPKKRAGWTGMDVGSPFDHPRSGILYVAKHLPQPGRDGLPEAYLDEITELIEAAGGRTLGLFSSMRAAKAATEALRDRLSVPLLCQGDDSTMLLVKQFAEDEPTCLFGTLSLWQGVDVPGPSLRLVIIDRIPFPRPDDPLSSARQRHVAAKGGNGFMAVAATHAALLLAQGAGRLLRSQHDKGVVAILDPRLATARYGSFLRDSLPPFWPTNDPAKVRDALKRLSSS</sequence>
<dbReference type="GO" id="GO:0043139">
    <property type="term" value="F:5'-3' DNA helicase activity"/>
    <property type="evidence" value="ECO:0007669"/>
    <property type="project" value="UniProtKB-EC"/>
</dbReference>
<dbReference type="InterPro" id="IPR014013">
    <property type="entry name" value="Helic_SF1/SF2_ATP-bd_DinG/Rad3"/>
</dbReference>
<dbReference type="EC" id="5.6.2.3" evidence="7"/>
<dbReference type="SMART" id="SM00487">
    <property type="entry name" value="DEXDc"/>
    <property type="match status" value="1"/>
</dbReference>
<gene>
    <name evidence="13" type="ORF">SAMN05216276_1005232</name>
</gene>
<proteinExistence type="inferred from homology"/>
<evidence type="ECO:0000256" key="7">
    <source>
        <dbReference type="ARBA" id="ARBA00044969"/>
    </source>
</evidence>
<comment type="catalytic activity">
    <reaction evidence="8">
        <text>ATP + H2O = ADP + phosphate + H(+)</text>
        <dbReference type="Rhea" id="RHEA:13065"/>
        <dbReference type="ChEBI" id="CHEBI:15377"/>
        <dbReference type="ChEBI" id="CHEBI:15378"/>
        <dbReference type="ChEBI" id="CHEBI:30616"/>
        <dbReference type="ChEBI" id="CHEBI:43474"/>
        <dbReference type="ChEBI" id="CHEBI:456216"/>
        <dbReference type="EC" id="5.6.2.3"/>
    </reaction>
</comment>
<evidence type="ECO:0000256" key="9">
    <source>
        <dbReference type="ARBA" id="ARBA00073590"/>
    </source>
</evidence>
<dbReference type="InterPro" id="IPR011545">
    <property type="entry name" value="DEAD/DEAH_box_helicase_dom"/>
</dbReference>